<reference evidence="2" key="1">
    <citation type="submission" date="2016-11" db="EMBL/GenBank/DDBJ databases">
        <authorList>
            <person name="Varghese N."/>
            <person name="Submissions S."/>
        </authorList>
    </citation>
    <scope>NUCLEOTIDE SEQUENCE [LARGE SCALE GENOMIC DNA]</scope>
    <source>
        <strain evidence="2">DSM 16219</strain>
    </source>
</reference>
<dbReference type="EMBL" id="FQZU01000001">
    <property type="protein sequence ID" value="SHI59502.1"/>
    <property type="molecule type" value="Genomic_DNA"/>
</dbReference>
<keyword evidence="2" id="KW-1185">Reference proteome</keyword>
<dbReference type="STRING" id="1121393.SAMN02745216_00223"/>
<evidence type="ECO:0000313" key="1">
    <source>
        <dbReference type="EMBL" id="SHI59502.1"/>
    </source>
</evidence>
<organism evidence="1 2">
    <name type="scientific">Desulfatibacillum alkenivorans DSM 16219</name>
    <dbReference type="NCBI Taxonomy" id="1121393"/>
    <lineage>
        <taxon>Bacteria</taxon>
        <taxon>Pseudomonadati</taxon>
        <taxon>Thermodesulfobacteriota</taxon>
        <taxon>Desulfobacteria</taxon>
        <taxon>Desulfobacterales</taxon>
        <taxon>Desulfatibacillaceae</taxon>
        <taxon>Desulfatibacillum</taxon>
    </lineage>
</organism>
<dbReference type="OrthoDB" id="5422141at2"/>
<accession>A0A1M6CET0</accession>
<dbReference type="Proteomes" id="UP000183994">
    <property type="component" value="Unassembled WGS sequence"/>
</dbReference>
<name>A0A1M6CET0_9BACT</name>
<sequence>MKNELQEVIKSIGEEYASAISQDSTYLLEVDLAGKAEKLGYGKVRDKYRGATAFAPLKDSAPGMKVMFDGRGFSRHAQFDSGMIVPEHIAKEAGLPHKAYIPHESMIRIIG</sequence>
<evidence type="ECO:0000313" key="2">
    <source>
        <dbReference type="Proteomes" id="UP000183994"/>
    </source>
</evidence>
<proteinExistence type="predicted"/>
<protein>
    <submittedName>
        <fullName evidence="1">Uncharacterized protein</fullName>
    </submittedName>
</protein>
<dbReference type="AlphaFoldDB" id="A0A1M6CET0"/>
<gene>
    <name evidence="1" type="ORF">SAMN02745216_00223</name>
</gene>
<dbReference type="RefSeq" id="WP_073472025.1">
    <property type="nucleotide sequence ID" value="NZ_FQZU01000001.1"/>
</dbReference>